<accession>A0A5P1FV16</accession>
<feature type="region of interest" description="Disordered" evidence="1">
    <location>
        <begin position="54"/>
        <end position="141"/>
    </location>
</feature>
<feature type="compositionally biased region" description="Low complexity" evidence="1">
    <location>
        <begin position="165"/>
        <end position="176"/>
    </location>
</feature>
<gene>
    <name evidence="2" type="ORF">A4U43_C01F34700</name>
</gene>
<name>A0A5P1FV16_ASPOF</name>
<dbReference type="AlphaFoldDB" id="A0A5P1FV16"/>
<protein>
    <submittedName>
        <fullName evidence="2">Uncharacterized protein</fullName>
    </submittedName>
</protein>
<evidence type="ECO:0000313" key="2">
    <source>
        <dbReference type="EMBL" id="ONK81962.1"/>
    </source>
</evidence>
<feature type="region of interest" description="Disordered" evidence="1">
    <location>
        <begin position="155"/>
        <end position="176"/>
    </location>
</feature>
<evidence type="ECO:0000256" key="1">
    <source>
        <dbReference type="SAM" id="MobiDB-lite"/>
    </source>
</evidence>
<feature type="compositionally biased region" description="Basic residues" evidence="1">
    <location>
        <begin position="1"/>
        <end position="10"/>
    </location>
</feature>
<sequence length="234" mass="26253">MRWGLTKKKNPTQEELATTNIDDDVDIGTEECRPSSSAFSISNLLPLSSWLSRLNKTQGPSSHQSRARTQTLALTSNPRRPPPPLLDGGDDAALRAPPPPPPPLARVELELRPEAHRRRPAARSPKVSSPSRRIPSPTRIRRRRQIRLRSSFRLRSSSADDIRSSPRSSSLLPTSDQALGRHDVKALGRCYLVSRRFQSLVPLIDLVVVVLHRLHQIRVRRRAATVDRTGLPRL</sequence>
<dbReference type="Proteomes" id="UP000243459">
    <property type="component" value="Chromosome 1"/>
</dbReference>
<proteinExistence type="predicted"/>
<reference evidence="3" key="1">
    <citation type="journal article" date="2017" name="Nat. Commun.">
        <title>The asparagus genome sheds light on the origin and evolution of a young Y chromosome.</title>
        <authorList>
            <person name="Harkess A."/>
            <person name="Zhou J."/>
            <person name="Xu C."/>
            <person name="Bowers J.E."/>
            <person name="Van der Hulst R."/>
            <person name="Ayyampalayam S."/>
            <person name="Mercati F."/>
            <person name="Riccardi P."/>
            <person name="McKain M.R."/>
            <person name="Kakrana A."/>
            <person name="Tang H."/>
            <person name="Ray J."/>
            <person name="Groenendijk J."/>
            <person name="Arikit S."/>
            <person name="Mathioni S.M."/>
            <person name="Nakano M."/>
            <person name="Shan H."/>
            <person name="Telgmann-Rauber A."/>
            <person name="Kanno A."/>
            <person name="Yue Z."/>
            <person name="Chen H."/>
            <person name="Li W."/>
            <person name="Chen Y."/>
            <person name="Xu X."/>
            <person name="Zhang Y."/>
            <person name="Luo S."/>
            <person name="Chen H."/>
            <person name="Gao J."/>
            <person name="Mao Z."/>
            <person name="Pires J.C."/>
            <person name="Luo M."/>
            <person name="Kudrna D."/>
            <person name="Wing R.A."/>
            <person name="Meyers B.C."/>
            <person name="Yi K."/>
            <person name="Kong H."/>
            <person name="Lavrijsen P."/>
            <person name="Sunseri F."/>
            <person name="Falavigna A."/>
            <person name="Ye Y."/>
            <person name="Leebens-Mack J.H."/>
            <person name="Chen G."/>
        </authorList>
    </citation>
    <scope>NUCLEOTIDE SEQUENCE [LARGE SCALE GENOMIC DNA]</scope>
    <source>
        <strain evidence="3">cv. DH0086</strain>
    </source>
</reference>
<feature type="compositionally biased region" description="Low complexity" evidence="1">
    <location>
        <begin position="122"/>
        <end position="138"/>
    </location>
</feature>
<evidence type="ECO:0000313" key="3">
    <source>
        <dbReference type="Proteomes" id="UP000243459"/>
    </source>
</evidence>
<organism evidence="2 3">
    <name type="scientific">Asparagus officinalis</name>
    <name type="common">Garden asparagus</name>
    <dbReference type="NCBI Taxonomy" id="4686"/>
    <lineage>
        <taxon>Eukaryota</taxon>
        <taxon>Viridiplantae</taxon>
        <taxon>Streptophyta</taxon>
        <taxon>Embryophyta</taxon>
        <taxon>Tracheophyta</taxon>
        <taxon>Spermatophyta</taxon>
        <taxon>Magnoliopsida</taxon>
        <taxon>Liliopsida</taxon>
        <taxon>Asparagales</taxon>
        <taxon>Asparagaceae</taxon>
        <taxon>Asparagoideae</taxon>
        <taxon>Asparagus</taxon>
    </lineage>
</organism>
<feature type="compositionally biased region" description="Polar residues" evidence="1">
    <location>
        <begin position="54"/>
        <end position="77"/>
    </location>
</feature>
<feature type="region of interest" description="Disordered" evidence="1">
    <location>
        <begin position="1"/>
        <end position="37"/>
    </location>
</feature>
<dbReference type="EMBL" id="CM007381">
    <property type="protein sequence ID" value="ONK81962.1"/>
    <property type="molecule type" value="Genomic_DNA"/>
</dbReference>
<dbReference type="Gramene" id="ONK81962">
    <property type="protein sequence ID" value="ONK81962"/>
    <property type="gene ID" value="A4U43_C01F34700"/>
</dbReference>
<keyword evidence="3" id="KW-1185">Reference proteome</keyword>